<evidence type="ECO:0000256" key="3">
    <source>
        <dbReference type="ARBA" id="ARBA00022553"/>
    </source>
</evidence>
<protein>
    <recommendedName>
        <fullName evidence="2">histidine kinase</fullName>
        <ecNumber evidence="2">2.7.13.3</ecNumber>
    </recommendedName>
</protein>
<dbReference type="RefSeq" id="WP_194211864.1">
    <property type="nucleotide sequence ID" value="NZ_CP061205.1"/>
</dbReference>
<dbReference type="PANTHER" id="PTHR45453">
    <property type="entry name" value="PHOSPHATE REGULON SENSOR PROTEIN PHOR"/>
    <property type="match status" value="1"/>
</dbReference>
<dbReference type="InterPro" id="IPR050351">
    <property type="entry name" value="BphY/WalK/GraS-like"/>
</dbReference>
<dbReference type="InterPro" id="IPR035965">
    <property type="entry name" value="PAS-like_dom_sf"/>
</dbReference>
<dbReference type="Pfam" id="PF00512">
    <property type="entry name" value="HisKA"/>
    <property type="match status" value="1"/>
</dbReference>
<organism evidence="11 12">
    <name type="scientific">Kordiimonas pumila</name>
    <dbReference type="NCBI Taxonomy" id="2161677"/>
    <lineage>
        <taxon>Bacteria</taxon>
        <taxon>Pseudomonadati</taxon>
        <taxon>Pseudomonadota</taxon>
        <taxon>Alphaproteobacteria</taxon>
        <taxon>Kordiimonadales</taxon>
        <taxon>Kordiimonadaceae</taxon>
        <taxon>Kordiimonas</taxon>
    </lineage>
</organism>
<dbReference type="Pfam" id="PF02518">
    <property type="entry name" value="HATPase_c"/>
    <property type="match status" value="1"/>
</dbReference>
<dbReference type="Gene3D" id="3.30.565.10">
    <property type="entry name" value="Histidine kinase-like ATPase, C-terminal domain"/>
    <property type="match status" value="1"/>
</dbReference>
<keyword evidence="6" id="KW-0902">Two-component regulatory system</keyword>
<dbReference type="Pfam" id="PF13188">
    <property type="entry name" value="PAS_8"/>
    <property type="match status" value="1"/>
</dbReference>
<dbReference type="SUPFAM" id="SSF47384">
    <property type="entry name" value="Homodimeric domain of signal transducing histidine kinase"/>
    <property type="match status" value="1"/>
</dbReference>
<comment type="caution">
    <text evidence="11">The sequence shown here is derived from an EMBL/GenBank/DDBJ whole genome shotgun (WGS) entry which is preliminary data.</text>
</comment>
<dbReference type="PANTHER" id="PTHR45453:SF1">
    <property type="entry name" value="PHOSPHATE REGULON SENSOR PROTEIN PHOR"/>
    <property type="match status" value="1"/>
</dbReference>
<dbReference type="InterPro" id="IPR000014">
    <property type="entry name" value="PAS"/>
</dbReference>
<evidence type="ECO:0000256" key="7">
    <source>
        <dbReference type="ARBA" id="ARBA00023136"/>
    </source>
</evidence>
<evidence type="ECO:0000256" key="1">
    <source>
        <dbReference type="ARBA" id="ARBA00000085"/>
    </source>
</evidence>
<comment type="catalytic activity">
    <reaction evidence="1">
        <text>ATP + protein L-histidine = ADP + protein N-phospho-L-histidine.</text>
        <dbReference type="EC" id="2.7.13.3"/>
    </reaction>
</comment>
<name>A0ABV7D209_9PROT</name>
<evidence type="ECO:0000256" key="2">
    <source>
        <dbReference type="ARBA" id="ARBA00012438"/>
    </source>
</evidence>
<dbReference type="InterPro" id="IPR036890">
    <property type="entry name" value="HATPase_C_sf"/>
</dbReference>
<keyword evidence="3" id="KW-0597">Phosphoprotein</keyword>
<dbReference type="SUPFAM" id="SSF55785">
    <property type="entry name" value="PYP-like sensor domain (PAS domain)"/>
    <property type="match status" value="1"/>
</dbReference>
<dbReference type="PROSITE" id="PS50109">
    <property type="entry name" value="HIS_KIN"/>
    <property type="match status" value="1"/>
</dbReference>
<dbReference type="InterPro" id="IPR036097">
    <property type="entry name" value="HisK_dim/P_sf"/>
</dbReference>
<dbReference type="GO" id="GO:0016301">
    <property type="term" value="F:kinase activity"/>
    <property type="evidence" value="ECO:0007669"/>
    <property type="project" value="UniProtKB-KW"/>
</dbReference>
<dbReference type="CDD" id="cd00082">
    <property type="entry name" value="HisKA"/>
    <property type="match status" value="1"/>
</dbReference>
<proteinExistence type="predicted"/>
<evidence type="ECO:0000256" key="8">
    <source>
        <dbReference type="SAM" id="Phobius"/>
    </source>
</evidence>
<dbReference type="InterPro" id="IPR005467">
    <property type="entry name" value="His_kinase_dom"/>
</dbReference>
<dbReference type="SMART" id="SM00388">
    <property type="entry name" value="HisKA"/>
    <property type="match status" value="1"/>
</dbReference>
<accession>A0ABV7D209</accession>
<dbReference type="PRINTS" id="PR00344">
    <property type="entry name" value="BCTRLSENSOR"/>
</dbReference>
<sequence length="435" mass="47890">MSSPLKDYKTLVTEKGILIVIIAVIAVLWSVNQLTFISFFVIAGSAAALLLQLEVNNRIEELKIRRSVAQERRITNEQGVQSLRANALNGLPSPIVLVDDNHTITFANDAALTLLGHEIVTNDVFLYLRQSSFVTALDKVLAGDPAHNGTIRYTNSHGRSFDLTLGPVTNTEANAAEPIQALVFFYEVTSLLRTEQMRVDFVANASHELRTPLTSITGFIETLQGPARDDIEAQQRFLDIMSSEADRMIRLIDDLLSLSQIEMTRHITPESTIDVQTVINSTITTFSTRASKRGIKFISNMEDNLPRVVADSDQITQVFVNLIGNAAKYADQDTNIHVSATLAHTGKSVILSVRDEGPGIAMEHLGRLTERFYRVDTARSRKMGGTGLGLAIVKHILLRHGSQLDIKSKIGQGTVFSFKLPVSRNTAPSDVTKVK</sequence>
<gene>
    <name evidence="11" type="ORF">ACFOKA_04650</name>
</gene>
<evidence type="ECO:0000256" key="4">
    <source>
        <dbReference type="ARBA" id="ARBA00022679"/>
    </source>
</evidence>
<keyword evidence="8" id="KW-0812">Transmembrane</keyword>
<dbReference type="InterPro" id="IPR004358">
    <property type="entry name" value="Sig_transdc_His_kin-like_C"/>
</dbReference>
<feature type="transmembrane region" description="Helical" evidence="8">
    <location>
        <begin position="12"/>
        <end position="31"/>
    </location>
</feature>
<reference evidence="12" key="1">
    <citation type="journal article" date="2019" name="Int. J. Syst. Evol. Microbiol.">
        <title>The Global Catalogue of Microorganisms (GCM) 10K type strain sequencing project: providing services to taxonomists for standard genome sequencing and annotation.</title>
        <authorList>
            <consortium name="The Broad Institute Genomics Platform"/>
            <consortium name="The Broad Institute Genome Sequencing Center for Infectious Disease"/>
            <person name="Wu L."/>
            <person name="Ma J."/>
        </authorList>
    </citation>
    <scope>NUCLEOTIDE SEQUENCE [LARGE SCALE GENOMIC DNA]</scope>
    <source>
        <strain evidence="12">KCTC 62164</strain>
    </source>
</reference>
<dbReference type="Gene3D" id="3.30.450.20">
    <property type="entry name" value="PAS domain"/>
    <property type="match status" value="1"/>
</dbReference>
<dbReference type="EC" id="2.7.13.3" evidence="2"/>
<dbReference type="CDD" id="cd00130">
    <property type="entry name" value="PAS"/>
    <property type="match status" value="1"/>
</dbReference>
<dbReference type="SUPFAM" id="SSF55874">
    <property type="entry name" value="ATPase domain of HSP90 chaperone/DNA topoisomerase II/histidine kinase"/>
    <property type="match status" value="1"/>
</dbReference>
<feature type="domain" description="Histidine kinase" evidence="9">
    <location>
        <begin position="204"/>
        <end position="424"/>
    </location>
</feature>
<dbReference type="PROSITE" id="PS50112">
    <property type="entry name" value="PAS"/>
    <property type="match status" value="1"/>
</dbReference>
<keyword evidence="8" id="KW-1133">Transmembrane helix</keyword>
<evidence type="ECO:0000313" key="11">
    <source>
        <dbReference type="EMBL" id="MFC3051188.1"/>
    </source>
</evidence>
<dbReference type="Proteomes" id="UP001595444">
    <property type="component" value="Unassembled WGS sequence"/>
</dbReference>
<dbReference type="InterPro" id="IPR003661">
    <property type="entry name" value="HisK_dim/P_dom"/>
</dbReference>
<feature type="transmembrane region" description="Helical" evidence="8">
    <location>
        <begin position="37"/>
        <end position="55"/>
    </location>
</feature>
<feature type="domain" description="PAS" evidence="10">
    <location>
        <begin position="80"/>
        <end position="116"/>
    </location>
</feature>
<evidence type="ECO:0000256" key="5">
    <source>
        <dbReference type="ARBA" id="ARBA00022777"/>
    </source>
</evidence>
<evidence type="ECO:0000313" key="12">
    <source>
        <dbReference type="Proteomes" id="UP001595444"/>
    </source>
</evidence>
<keyword evidence="5 11" id="KW-0418">Kinase</keyword>
<evidence type="ECO:0000256" key="6">
    <source>
        <dbReference type="ARBA" id="ARBA00023012"/>
    </source>
</evidence>
<dbReference type="EMBL" id="JBHRSL010000002">
    <property type="protein sequence ID" value="MFC3051188.1"/>
    <property type="molecule type" value="Genomic_DNA"/>
</dbReference>
<dbReference type="InterPro" id="IPR003594">
    <property type="entry name" value="HATPase_dom"/>
</dbReference>
<dbReference type="Gene3D" id="1.10.287.130">
    <property type="match status" value="1"/>
</dbReference>
<evidence type="ECO:0000259" key="9">
    <source>
        <dbReference type="PROSITE" id="PS50109"/>
    </source>
</evidence>
<keyword evidence="7 8" id="KW-0472">Membrane</keyword>
<keyword evidence="4" id="KW-0808">Transferase</keyword>
<keyword evidence="12" id="KW-1185">Reference proteome</keyword>
<evidence type="ECO:0000259" key="10">
    <source>
        <dbReference type="PROSITE" id="PS50112"/>
    </source>
</evidence>
<dbReference type="SMART" id="SM00387">
    <property type="entry name" value="HATPase_c"/>
    <property type="match status" value="1"/>
</dbReference>